<organism evidence="6 7">
    <name type="scientific">Striga asiatica</name>
    <name type="common">Asiatic witchweed</name>
    <name type="synonym">Buchnera asiatica</name>
    <dbReference type="NCBI Taxonomy" id="4170"/>
    <lineage>
        <taxon>Eukaryota</taxon>
        <taxon>Viridiplantae</taxon>
        <taxon>Streptophyta</taxon>
        <taxon>Embryophyta</taxon>
        <taxon>Tracheophyta</taxon>
        <taxon>Spermatophyta</taxon>
        <taxon>Magnoliopsida</taxon>
        <taxon>eudicotyledons</taxon>
        <taxon>Gunneridae</taxon>
        <taxon>Pentapetalae</taxon>
        <taxon>asterids</taxon>
        <taxon>lamiids</taxon>
        <taxon>Lamiales</taxon>
        <taxon>Orobanchaceae</taxon>
        <taxon>Buchnereae</taxon>
        <taxon>Striga</taxon>
    </lineage>
</organism>
<accession>A0A5A7PLT2</accession>
<proteinExistence type="predicted"/>
<evidence type="ECO:0000313" key="7">
    <source>
        <dbReference type="Proteomes" id="UP000325081"/>
    </source>
</evidence>
<dbReference type="OrthoDB" id="907180at2759"/>
<dbReference type="InterPro" id="IPR057242">
    <property type="entry name" value="PCFS4-like"/>
</dbReference>
<feature type="compositionally biased region" description="Low complexity" evidence="3">
    <location>
        <begin position="650"/>
        <end position="667"/>
    </location>
</feature>
<keyword evidence="7" id="KW-1185">Reference proteome</keyword>
<dbReference type="GO" id="GO:0005849">
    <property type="term" value="C:mRNA cleavage factor complex"/>
    <property type="evidence" value="ECO:0007669"/>
    <property type="project" value="TreeGrafter"/>
</dbReference>
<dbReference type="Gene3D" id="3.30.160.60">
    <property type="entry name" value="Classic Zinc Finger"/>
    <property type="match status" value="1"/>
</dbReference>
<dbReference type="GO" id="GO:0006369">
    <property type="term" value="P:termination of RNA polymerase II transcription"/>
    <property type="evidence" value="ECO:0007669"/>
    <property type="project" value="InterPro"/>
</dbReference>
<dbReference type="InterPro" id="IPR008942">
    <property type="entry name" value="ENTH_VHS"/>
</dbReference>
<feature type="domain" description="CID" evidence="5">
    <location>
        <begin position="78"/>
        <end position="206"/>
    </location>
</feature>
<dbReference type="EMBL" id="BKCP01004783">
    <property type="protein sequence ID" value="GER33704.1"/>
    <property type="molecule type" value="Genomic_DNA"/>
</dbReference>
<evidence type="ECO:0000256" key="2">
    <source>
        <dbReference type="PROSITE-ProRule" id="PRU00042"/>
    </source>
</evidence>
<dbReference type="PROSITE" id="PS00028">
    <property type="entry name" value="ZINC_FINGER_C2H2_1"/>
    <property type="match status" value="1"/>
</dbReference>
<dbReference type="AlphaFoldDB" id="A0A5A7PLT2"/>
<evidence type="ECO:0000259" key="5">
    <source>
        <dbReference type="PROSITE" id="PS51391"/>
    </source>
</evidence>
<dbReference type="GO" id="GO:0005737">
    <property type="term" value="C:cytoplasm"/>
    <property type="evidence" value="ECO:0007669"/>
    <property type="project" value="TreeGrafter"/>
</dbReference>
<dbReference type="GO" id="GO:0003729">
    <property type="term" value="F:mRNA binding"/>
    <property type="evidence" value="ECO:0007669"/>
    <property type="project" value="InterPro"/>
</dbReference>
<feature type="compositionally biased region" description="Polar residues" evidence="3">
    <location>
        <begin position="242"/>
        <end position="258"/>
    </location>
</feature>
<dbReference type="GO" id="GO:0000993">
    <property type="term" value="F:RNA polymerase II complex binding"/>
    <property type="evidence" value="ECO:0007669"/>
    <property type="project" value="InterPro"/>
</dbReference>
<comment type="caution">
    <text evidence="6">The sequence shown here is derived from an EMBL/GenBank/DDBJ whole genome shotgun (WGS) entry which is preliminary data.</text>
</comment>
<evidence type="ECO:0000256" key="3">
    <source>
        <dbReference type="SAM" id="MobiDB-lite"/>
    </source>
</evidence>
<dbReference type="GO" id="GO:0031124">
    <property type="term" value="P:mRNA 3'-end processing"/>
    <property type="evidence" value="ECO:0007669"/>
    <property type="project" value="InterPro"/>
</dbReference>
<dbReference type="InterPro" id="IPR006569">
    <property type="entry name" value="CID_dom"/>
</dbReference>
<dbReference type="GO" id="GO:0008270">
    <property type="term" value="F:zinc ion binding"/>
    <property type="evidence" value="ECO:0007669"/>
    <property type="project" value="UniProtKB-KW"/>
</dbReference>
<feature type="region of interest" description="Disordered" evidence="3">
    <location>
        <begin position="709"/>
        <end position="761"/>
    </location>
</feature>
<feature type="domain" description="C2H2-type" evidence="4">
    <location>
        <begin position="792"/>
        <end position="819"/>
    </location>
</feature>
<feature type="compositionally biased region" description="Polar residues" evidence="3">
    <location>
        <begin position="615"/>
        <end position="645"/>
    </location>
</feature>
<dbReference type="InterPro" id="IPR047415">
    <property type="entry name" value="Pcf11_CID"/>
</dbReference>
<keyword evidence="2" id="KW-0479">Metal-binding</keyword>
<dbReference type="SUPFAM" id="SSF48464">
    <property type="entry name" value="ENTH/VHS domain"/>
    <property type="match status" value="1"/>
</dbReference>
<feature type="region of interest" description="Disordered" evidence="3">
    <location>
        <begin position="1"/>
        <end position="68"/>
    </location>
</feature>
<dbReference type="Gene3D" id="1.25.40.90">
    <property type="match status" value="1"/>
</dbReference>
<dbReference type="InterPro" id="IPR045154">
    <property type="entry name" value="PCF11-like"/>
</dbReference>
<feature type="region of interest" description="Disordered" evidence="3">
    <location>
        <begin position="479"/>
        <end position="694"/>
    </location>
</feature>
<feature type="compositionally biased region" description="Polar residues" evidence="3">
    <location>
        <begin position="495"/>
        <end position="511"/>
    </location>
</feature>
<feature type="compositionally biased region" description="Basic and acidic residues" evidence="3">
    <location>
        <begin position="574"/>
        <end position="585"/>
    </location>
</feature>
<feature type="compositionally biased region" description="Polar residues" evidence="3">
    <location>
        <begin position="206"/>
        <end position="224"/>
    </location>
</feature>
<dbReference type="Pfam" id="PF23228">
    <property type="entry name" value="zf_PCFS4"/>
    <property type="match status" value="1"/>
</dbReference>
<dbReference type="PANTHER" id="PTHR15921:SF3">
    <property type="entry name" value="PRE-MRNA CLEAVAGE COMPLEX 2 PROTEIN PCF11"/>
    <property type="match status" value="1"/>
</dbReference>
<dbReference type="InterPro" id="IPR013087">
    <property type="entry name" value="Znf_C2H2_type"/>
</dbReference>
<keyword evidence="1" id="KW-0507">mRNA processing</keyword>
<dbReference type="Pfam" id="PF04818">
    <property type="entry name" value="CID"/>
    <property type="match status" value="1"/>
</dbReference>
<evidence type="ECO:0000256" key="1">
    <source>
        <dbReference type="ARBA" id="ARBA00022664"/>
    </source>
</evidence>
<keyword evidence="2" id="KW-0863">Zinc-finger</keyword>
<keyword evidence="2" id="KW-0862">Zinc</keyword>
<feature type="region of interest" description="Disordered" evidence="3">
    <location>
        <begin position="206"/>
        <end position="269"/>
    </location>
</feature>
<feature type="compositionally biased region" description="Basic and acidic residues" evidence="3">
    <location>
        <begin position="1"/>
        <end position="25"/>
    </location>
</feature>
<feature type="compositionally biased region" description="Polar residues" evidence="3">
    <location>
        <begin position="542"/>
        <end position="562"/>
    </location>
</feature>
<evidence type="ECO:0000259" key="4">
    <source>
        <dbReference type="PROSITE" id="PS50157"/>
    </source>
</evidence>
<dbReference type="CDD" id="cd16982">
    <property type="entry name" value="CID_Pcf11"/>
    <property type="match status" value="1"/>
</dbReference>
<name>A0A5A7PLT2_STRAF</name>
<dbReference type="PANTHER" id="PTHR15921">
    <property type="entry name" value="PRE-MRNA CLEAVAGE COMPLEX II"/>
    <property type="match status" value="1"/>
</dbReference>
<gene>
    <name evidence="6" type="ORF">STAS_09857</name>
</gene>
<protein>
    <submittedName>
        <fullName evidence="6">ENTH/VHS family protein</fullName>
    </submittedName>
</protein>
<dbReference type="Proteomes" id="UP000325081">
    <property type="component" value="Unassembled WGS sequence"/>
</dbReference>
<sequence length="948" mass="103917">MDSTRRPFDRSFSKEPGLKKPRLAEDPTAPDRISNGRAGIFQRPAVPNSSFGGGPRVHRDRDLEGSDPVRGAYQLQPGQQELVAQYKTALSELTFNSKPIITNLTIIAGESMQAAKAIAAAICINILEVPTDQKLPSLYLLDSIVKNIGRDYIKYFASRLPEVFCKAYRQVDPSVHPGMRHLFGTWKGVFPPQTLQMIEKELGFTTAPNGSSSATTSRPESQGQRPAHSIHVNPKYLEARRLQTTRARGAGSDNSEALVSSHEDAEPLDRTASISSGKSWANPYAKPVKHYHLGDQVHEPVRDKNSSIASDLEYGSAISGRIGLVTGRVVDKAKDSGYGKPWYASSSEIAEKKNGFGLKHGHESHAAHDNPVIPDSAPLFKQKSAISNSNGMSGDWKDTEEEEFMWEEMNSRSTVRGSADASTKDHWTPDNYERLDYDSHLQRSQSLHDNVTRDDDEASADSMFLDPTQVIPRTQLPVWSSHKSHPPEGRIASATVKSIPSYSTGKSSQIMSAKARLAPSHVAPSNLKLSTSMTPGPRMHQRPSSPSLTSHELKSQLQNNFPERNRASTGLPMDPRRPVRQRKDATAAAAQLRNPESSGQLHDDSLHSQIPGGSENRSTVGNSSSDQSNPLTVDSPGKSITSNSFDAVGKSRMSKSSTISSISLNKPSPREDLPGLTSNLPEKTPIAVDSSPNPVSNLLSTLVAKGLITSSKSDPPKIADQPIDRVSMSTSSGPKPLTPKKTDEPSSSEPAAVSTPESPPKIKNLIGFEFRPDVVRNFHSDVVNDLFTDVPYQCTICGLRLKLQERLDRHMEWHASRFPEENNDNNNNKSNNNNSRIWYTNVVDWVARIDPLEDSGCSDDDMPEADKGPLVPADESQCACFLCGELFEDFYSCERDEWMFRGAIYLTDPLSSGELPSPIIVHADCVTEDCVRDLGLACDVNLDLEAMP</sequence>
<dbReference type="SMART" id="SM00582">
    <property type="entry name" value="RPR"/>
    <property type="match status" value="1"/>
</dbReference>
<dbReference type="FunFam" id="1.25.40.90:FF:000023">
    <property type="entry name" value="polyadenylation and cleavage factor homolog 4"/>
    <property type="match status" value="1"/>
</dbReference>
<dbReference type="PROSITE" id="PS50157">
    <property type="entry name" value="ZINC_FINGER_C2H2_2"/>
    <property type="match status" value="1"/>
</dbReference>
<dbReference type="PROSITE" id="PS51391">
    <property type="entry name" value="CID"/>
    <property type="match status" value="1"/>
</dbReference>
<evidence type="ECO:0000313" key="6">
    <source>
        <dbReference type="EMBL" id="GER33704.1"/>
    </source>
</evidence>
<reference evidence="7" key="1">
    <citation type="journal article" date="2019" name="Curr. Biol.">
        <title>Genome Sequence of Striga asiatica Provides Insight into the Evolution of Plant Parasitism.</title>
        <authorList>
            <person name="Yoshida S."/>
            <person name="Kim S."/>
            <person name="Wafula E.K."/>
            <person name="Tanskanen J."/>
            <person name="Kim Y.M."/>
            <person name="Honaas L."/>
            <person name="Yang Z."/>
            <person name="Spallek T."/>
            <person name="Conn C.E."/>
            <person name="Ichihashi Y."/>
            <person name="Cheong K."/>
            <person name="Cui S."/>
            <person name="Der J.P."/>
            <person name="Gundlach H."/>
            <person name="Jiao Y."/>
            <person name="Hori C."/>
            <person name="Ishida J.K."/>
            <person name="Kasahara H."/>
            <person name="Kiba T."/>
            <person name="Kim M.S."/>
            <person name="Koo N."/>
            <person name="Laohavisit A."/>
            <person name="Lee Y.H."/>
            <person name="Lumba S."/>
            <person name="McCourt P."/>
            <person name="Mortimer J.C."/>
            <person name="Mutuku J.M."/>
            <person name="Nomura T."/>
            <person name="Sasaki-Sekimoto Y."/>
            <person name="Seto Y."/>
            <person name="Wang Y."/>
            <person name="Wakatake T."/>
            <person name="Sakakibara H."/>
            <person name="Demura T."/>
            <person name="Yamaguchi S."/>
            <person name="Yoneyama K."/>
            <person name="Manabe R.I."/>
            <person name="Nelson D.C."/>
            <person name="Schulman A.H."/>
            <person name="Timko M.P."/>
            <person name="dePamphilis C.W."/>
            <person name="Choi D."/>
            <person name="Shirasu K."/>
        </authorList>
    </citation>
    <scope>NUCLEOTIDE SEQUENCE [LARGE SCALE GENOMIC DNA]</scope>
    <source>
        <strain evidence="7">cv. UVA1</strain>
    </source>
</reference>